<evidence type="ECO:0000256" key="1">
    <source>
        <dbReference type="ARBA" id="ARBA00022722"/>
    </source>
</evidence>
<keyword evidence="1" id="KW-0540">Nuclease</keyword>
<protein>
    <submittedName>
        <fullName evidence="8">5'-3' exoribonuclease 2-like</fullName>
    </submittedName>
</protein>
<feature type="domain" description="Xrn1 helical" evidence="6">
    <location>
        <begin position="168"/>
        <end position="250"/>
    </location>
</feature>
<dbReference type="Pfam" id="PF17846">
    <property type="entry name" value="XRN_M"/>
    <property type="match status" value="3"/>
</dbReference>
<dbReference type="RefSeq" id="XP_006821021.1">
    <property type="nucleotide sequence ID" value="XM_006820958.1"/>
</dbReference>
<feature type="compositionally biased region" description="Basic and acidic residues" evidence="4">
    <location>
        <begin position="805"/>
        <end position="818"/>
    </location>
</feature>
<feature type="domain" description="Xrn1 helical" evidence="6">
    <location>
        <begin position="425"/>
        <end position="593"/>
    </location>
</feature>
<evidence type="ECO:0000256" key="3">
    <source>
        <dbReference type="ARBA" id="ARBA00022839"/>
    </source>
</evidence>
<dbReference type="GeneID" id="102808429"/>
<keyword evidence="2" id="KW-0378">Hydrolase</keyword>
<gene>
    <name evidence="8" type="primary">LOC102808429</name>
</gene>
<dbReference type="Gene3D" id="1.25.40.1050">
    <property type="match status" value="2"/>
</dbReference>
<feature type="compositionally biased region" description="Polar residues" evidence="4">
    <location>
        <begin position="644"/>
        <end position="654"/>
    </location>
</feature>
<dbReference type="Gene3D" id="3.40.50.12390">
    <property type="match status" value="1"/>
</dbReference>
<name>A0ABM0MLY0_SACKO</name>
<feature type="compositionally biased region" description="Basic and acidic residues" evidence="4">
    <location>
        <begin position="837"/>
        <end position="851"/>
    </location>
</feature>
<feature type="domain" description="Xrn1 N-terminal" evidence="5">
    <location>
        <begin position="13"/>
        <end position="111"/>
    </location>
</feature>
<evidence type="ECO:0000313" key="7">
    <source>
        <dbReference type="Proteomes" id="UP000694865"/>
    </source>
</evidence>
<dbReference type="Pfam" id="PF03159">
    <property type="entry name" value="XRN_N"/>
    <property type="match status" value="1"/>
</dbReference>
<sequence length="865" mass="102306">MREAEAGIERRSADEFGFDYNSLCPGTDFMSRLHVHLRAYIADRIRTQPRWVGIKVILSDASVPGEGEHKIMEIIRSQRATPTHDINTRHCIHGNDGLATHEPNFSIIKEEIPCCDWCKKKGHTVRDCRIAPRHARENIQVSYPYQPSALGINVLGINVVIIAVTTVYRAIDDWVFLCSLLGNDFLPKLPSLNVRENALHRLVGIYKTAVTHTMRYLTDNGIVNLHMLQMILTELGKEEDVIFRERRQRNEWLKPLEQLMAILPPSNDHLLPMTWRPLMTGEPGDSPIRDFYPDDFEIDLNGERYKTQGVVRIPFVDETRLKEALEGLQLTRDEECRNRFGNDVVFLDAIHPAYVFFKQLDNSNIDDEEYIVLDADEWALNQLEHQEYELERYLTDNGIVNLHMLQMILTELGKEEDVIFRERRQRNEWANSFVKGLCWISMYYFHGCPSWQWFYPYHYAPFAMDFKNITHLQNDFEVGEPLKPLEQLMAILPPSNDHLLPMTWRPLMTGEPGDSPIRDFYPDDFEIDLNGERYKKQGVVRIPFVDETRLKEALEGLHLTRNEECRNRFGNDVVFLDAIHPAYVFFKQLDNNIIDDEEYIVLDADEWALNQLEHQEYELERFSDIRRKDITWRGSPKDWDRQQIPPSNNCNWRNPQPDDFERRGPPSNNYNWRSPLFDDRDRRRPQYADLDRQGFPRDDCERWEPDAWRRNRGTANRGSPPKNDRGHWRGSSKDDSRYTWRREERGRETRCSVKEQDRHRDDLGPIRVNNESPNALRHDRPSTLFDRYIPPMRVDRNMQGLPNYRWRDRPQGEYEDNRAISTRPPPRDKGSQPLNDTDQKRQRNRKEQPERNDEECDGWQIVSRR</sequence>
<proteinExistence type="predicted"/>
<keyword evidence="7" id="KW-1185">Reference proteome</keyword>
<feature type="compositionally biased region" description="Basic and acidic residues" evidence="4">
    <location>
        <begin position="722"/>
        <end position="764"/>
    </location>
</feature>
<dbReference type="InterPro" id="IPR004859">
    <property type="entry name" value="Xrn1_N"/>
</dbReference>
<keyword evidence="3" id="KW-0269">Exonuclease</keyword>
<evidence type="ECO:0000259" key="6">
    <source>
        <dbReference type="Pfam" id="PF17846"/>
    </source>
</evidence>
<reference evidence="8" key="1">
    <citation type="submission" date="2025-08" db="UniProtKB">
        <authorList>
            <consortium name="RefSeq"/>
        </authorList>
    </citation>
    <scope>IDENTIFICATION</scope>
    <source>
        <tissue evidence="8">Testes</tissue>
    </source>
</reference>
<accession>A0ABM0MLY0</accession>
<dbReference type="PANTHER" id="PTHR12341">
    <property type="entry name" value="5'-&gt;3' EXORIBONUCLEASE"/>
    <property type="match status" value="1"/>
</dbReference>
<feature type="domain" description="Xrn1 helical" evidence="6">
    <location>
        <begin position="252"/>
        <end position="368"/>
    </location>
</feature>
<dbReference type="InterPro" id="IPR041412">
    <property type="entry name" value="Xrn1_helical"/>
</dbReference>
<evidence type="ECO:0000256" key="2">
    <source>
        <dbReference type="ARBA" id="ARBA00022801"/>
    </source>
</evidence>
<organism evidence="7 8">
    <name type="scientific">Saccoglossus kowalevskii</name>
    <name type="common">Acorn worm</name>
    <dbReference type="NCBI Taxonomy" id="10224"/>
    <lineage>
        <taxon>Eukaryota</taxon>
        <taxon>Metazoa</taxon>
        <taxon>Hemichordata</taxon>
        <taxon>Enteropneusta</taxon>
        <taxon>Harrimaniidae</taxon>
        <taxon>Saccoglossus</taxon>
    </lineage>
</organism>
<feature type="region of interest" description="Disordered" evidence="4">
    <location>
        <begin position="710"/>
        <end position="865"/>
    </location>
</feature>
<feature type="region of interest" description="Disordered" evidence="4">
    <location>
        <begin position="635"/>
        <end position="678"/>
    </location>
</feature>
<evidence type="ECO:0000259" key="5">
    <source>
        <dbReference type="Pfam" id="PF03159"/>
    </source>
</evidence>
<dbReference type="Proteomes" id="UP000694865">
    <property type="component" value="Unplaced"/>
</dbReference>
<dbReference type="PANTHER" id="PTHR12341:SF41">
    <property type="entry name" value="5'-3' EXORIBONUCLEASE 2"/>
    <property type="match status" value="1"/>
</dbReference>
<evidence type="ECO:0000313" key="8">
    <source>
        <dbReference type="RefSeq" id="XP_006821021.1"/>
    </source>
</evidence>
<evidence type="ECO:0000256" key="4">
    <source>
        <dbReference type="SAM" id="MobiDB-lite"/>
    </source>
</evidence>
<dbReference type="InterPro" id="IPR027073">
    <property type="entry name" value="5_3_exoribonuclease"/>
</dbReference>